<feature type="transmembrane region" description="Helical" evidence="7">
    <location>
        <begin position="173"/>
        <end position="200"/>
    </location>
</feature>
<dbReference type="InterPro" id="IPR011527">
    <property type="entry name" value="ABC1_TM_dom"/>
</dbReference>
<keyword evidence="6 7" id="KW-0472">Membrane</keyword>
<feature type="transmembrane region" description="Helical" evidence="7">
    <location>
        <begin position="309"/>
        <end position="333"/>
    </location>
</feature>
<dbReference type="Gene3D" id="1.20.1560.10">
    <property type="entry name" value="ABC transporter type 1, transmembrane domain"/>
    <property type="match status" value="1"/>
</dbReference>
<dbReference type="PROSITE" id="PS50929">
    <property type="entry name" value="ABC_TM1F"/>
    <property type="match status" value="1"/>
</dbReference>
<name>A0ABX0SA11_PONBL</name>
<dbReference type="InterPro" id="IPR050173">
    <property type="entry name" value="ABC_transporter_C-like"/>
</dbReference>
<evidence type="ECO:0000313" key="10">
    <source>
        <dbReference type="Proteomes" id="UP001165941"/>
    </source>
</evidence>
<sequence length="515" mass="56146">MCLLMLPAHRHLALGPWPRAVPGVCAEGSGSDSLPPSPQTRVLVTHGISFLPQTDFVIVLADGQVSEIGTYAALLQRNGSFANFLRNYASDEGKKHQEADSRTGICHSWPSVFPCPPSISPVLEPLSVCGQAQSLEDKEDEEVLLTEDTLSNHTGLMDNEPVTYKVQKQFMRAVGLCAMLVICLLHGGQSAAAVGANVWLSAWTSEAVVNGQQNNTSQRLGVYAALGILQGLLVMLSAITMAVGGVQAARLLHQALLHNKMRSPQSFFDTTPSGRILNRFSKDVYIIDEVLAPTILMLLNSFYNSISTLVVIVASTPLFAVVILPLAVLYLFVQRLYVATSRQLKRLESVSRSPIYSHFLETVTGSSVIRAYGRSQDFEALSDAKVDTNQRSCYPYIASNRWLGVRVEFVGNSIVFFTALFAVIGRNSLSPGLVGLSVSYALQVTMALNWMIRTISDLESNIVAVERVKEYSKTETEFCFDHSLSLSPYMPFSLCSVIDPMTQSSVIIGSVVNLA</sequence>
<keyword evidence="5 7" id="KW-1133">Transmembrane helix</keyword>
<evidence type="ECO:0000256" key="4">
    <source>
        <dbReference type="ARBA" id="ARBA00022840"/>
    </source>
</evidence>
<proteinExistence type="predicted"/>
<comment type="caution">
    <text evidence="9">The sequence shown here is derived from an EMBL/GenBank/DDBJ whole genome shotgun (WGS) entry which is preliminary data.</text>
</comment>
<gene>
    <name evidence="9" type="ORF">BU61_10199</name>
</gene>
<dbReference type="Gene3D" id="3.40.50.300">
    <property type="entry name" value="P-loop containing nucleotide triphosphate hydrolases"/>
    <property type="match status" value="1"/>
</dbReference>
<keyword evidence="10" id="KW-1185">Reference proteome</keyword>
<evidence type="ECO:0000256" key="5">
    <source>
        <dbReference type="ARBA" id="ARBA00022989"/>
    </source>
</evidence>
<dbReference type="PANTHER" id="PTHR24223">
    <property type="entry name" value="ATP-BINDING CASSETTE SUB-FAMILY C"/>
    <property type="match status" value="1"/>
</dbReference>
<keyword evidence="1" id="KW-0813">Transport</keyword>
<evidence type="ECO:0000256" key="2">
    <source>
        <dbReference type="ARBA" id="ARBA00022692"/>
    </source>
</evidence>
<dbReference type="SUPFAM" id="SSF52540">
    <property type="entry name" value="P-loop containing nucleoside triphosphate hydrolases"/>
    <property type="match status" value="1"/>
</dbReference>
<accession>A0ABX0SA11</accession>
<organism evidence="9 10">
    <name type="scientific">Pontoporia blainvillei</name>
    <name type="common">Franciscana</name>
    <name type="synonym">Delphinus blainvillei</name>
    <dbReference type="NCBI Taxonomy" id="48723"/>
    <lineage>
        <taxon>Eukaryota</taxon>
        <taxon>Metazoa</taxon>
        <taxon>Chordata</taxon>
        <taxon>Craniata</taxon>
        <taxon>Vertebrata</taxon>
        <taxon>Euteleostomi</taxon>
        <taxon>Mammalia</taxon>
        <taxon>Eutheria</taxon>
        <taxon>Laurasiatheria</taxon>
        <taxon>Artiodactyla</taxon>
        <taxon>Whippomorpha</taxon>
        <taxon>Cetacea</taxon>
        <taxon>Odontoceti</taxon>
        <taxon>Pontoporiidae</taxon>
        <taxon>Pontoporia</taxon>
    </lineage>
</organism>
<dbReference type="PANTHER" id="PTHR24223:SF405">
    <property type="entry name" value="ATP-BINDING CASSETTE SUB-FAMILY C MEMBER 3"/>
    <property type="match status" value="1"/>
</dbReference>
<dbReference type="SUPFAM" id="SSF90123">
    <property type="entry name" value="ABC transporter transmembrane region"/>
    <property type="match status" value="1"/>
</dbReference>
<keyword evidence="2 7" id="KW-0812">Transmembrane</keyword>
<dbReference type="EMBL" id="PGGH01304351">
    <property type="protein sequence ID" value="NIG61458.1"/>
    <property type="molecule type" value="Genomic_DNA"/>
</dbReference>
<feature type="domain" description="ABC transmembrane type-1" evidence="8">
    <location>
        <begin position="180"/>
        <end position="460"/>
    </location>
</feature>
<evidence type="ECO:0000313" key="9">
    <source>
        <dbReference type="EMBL" id="NIG61458.1"/>
    </source>
</evidence>
<reference evidence="9" key="1">
    <citation type="submission" date="2018-05" db="EMBL/GenBank/DDBJ databases">
        <authorList>
            <person name="Pedro S.L.S."/>
            <person name="Freitas R.C."/>
            <person name="Barreto A.S."/>
            <person name="Lima A.O.S."/>
        </authorList>
    </citation>
    <scope>NUCLEOTIDE SEQUENCE</scope>
    <source>
        <strain evidence="9">BP203</strain>
        <tissue evidence="9">Muscle</tissue>
    </source>
</reference>
<dbReference type="Pfam" id="PF00664">
    <property type="entry name" value="ABC_membrane"/>
    <property type="match status" value="1"/>
</dbReference>
<dbReference type="InterPro" id="IPR036640">
    <property type="entry name" value="ABC1_TM_sf"/>
</dbReference>
<keyword evidence="4" id="KW-0067">ATP-binding</keyword>
<evidence type="ECO:0000259" key="8">
    <source>
        <dbReference type="PROSITE" id="PS50929"/>
    </source>
</evidence>
<dbReference type="CDD" id="cd18603">
    <property type="entry name" value="ABC_6TM_MRP1_2_3_6_D2_like"/>
    <property type="match status" value="1"/>
</dbReference>
<dbReference type="Proteomes" id="UP001165941">
    <property type="component" value="Unassembled WGS sequence"/>
</dbReference>
<evidence type="ECO:0000256" key="1">
    <source>
        <dbReference type="ARBA" id="ARBA00022448"/>
    </source>
</evidence>
<protein>
    <submittedName>
        <fullName evidence="9">Canalicular multispecific organic anion transporter 2</fullName>
    </submittedName>
</protein>
<evidence type="ECO:0000256" key="6">
    <source>
        <dbReference type="ARBA" id="ARBA00023136"/>
    </source>
</evidence>
<keyword evidence="3" id="KW-0547">Nucleotide-binding</keyword>
<feature type="transmembrane region" description="Helical" evidence="7">
    <location>
        <begin position="220"/>
        <end position="252"/>
    </location>
</feature>
<evidence type="ECO:0000256" key="7">
    <source>
        <dbReference type="SAM" id="Phobius"/>
    </source>
</evidence>
<dbReference type="InterPro" id="IPR027417">
    <property type="entry name" value="P-loop_NTPase"/>
</dbReference>
<feature type="transmembrane region" description="Helical" evidence="7">
    <location>
        <begin position="432"/>
        <end position="452"/>
    </location>
</feature>
<evidence type="ECO:0000256" key="3">
    <source>
        <dbReference type="ARBA" id="ARBA00022741"/>
    </source>
</evidence>
<feature type="transmembrane region" description="Helical" evidence="7">
    <location>
        <begin position="409"/>
        <end position="426"/>
    </location>
</feature>